<comment type="caution">
    <text evidence="1">The sequence shown here is derived from an EMBL/GenBank/DDBJ whole genome shotgun (WGS) entry which is preliminary data.</text>
</comment>
<gene>
    <name evidence="1" type="ORF">ENSA5_56130</name>
</gene>
<sequence>MIIERGLTRRREAEAAAQTGDHDAALAAVDEVFSLVAVLRERDRVDEALVAAEQSLALVTALARADALRYLPALAHATAELGRCCQRARQFERAAAALEQAVQASRILAAADPTGARLTLLEVMSSYALALAQSDQLERAYAVAAEFIGLARGQLPAALPLLTGGLAFQADLATDLGRPLDGLAHLVEGLRVLDQAAQDELPGARGAAARMAAALRRAAEDAELELPEDVVELLERHRD</sequence>
<evidence type="ECO:0000313" key="1">
    <source>
        <dbReference type="EMBL" id="PRP91347.1"/>
    </source>
</evidence>
<evidence type="ECO:0008006" key="3">
    <source>
        <dbReference type="Google" id="ProtNLM"/>
    </source>
</evidence>
<organism evidence="1 2">
    <name type="scientific">Enhygromyxa salina</name>
    <dbReference type="NCBI Taxonomy" id="215803"/>
    <lineage>
        <taxon>Bacteria</taxon>
        <taxon>Pseudomonadati</taxon>
        <taxon>Myxococcota</taxon>
        <taxon>Polyangia</taxon>
        <taxon>Nannocystales</taxon>
        <taxon>Nannocystaceae</taxon>
        <taxon>Enhygromyxa</taxon>
    </lineage>
</organism>
<reference evidence="1 2" key="1">
    <citation type="submission" date="2018-03" db="EMBL/GenBank/DDBJ databases">
        <title>Draft Genome Sequences of the Obligatory Marine Myxobacteria Enhygromyxa salina SWB005.</title>
        <authorList>
            <person name="Poehlein A."/>
            <person name="Moghaddam J.A."/>
            <person name="Harms H."/>
            <person name="Alanjari M."/>
            <person name="Koenig G.M."/>
            <person name="Daniel R."/>
            <person name="Schaeberle T.F."/>
        </authorList>
    </citation>
    <scope>NUCLEOTIDE SEQUENCE [LARGE SCALE GENOMIC DNA]</scope>
    <source>
        <strain evidence="1 2">SWB005</strain>
    </source>
</reference>
<dbReference type="Gene3D" id="1.25.40.10">
    <property type="entry name" value="Tetratricopeptide repeat domain"/>
    <property type="match status" value="1"/>
</dbReference>
<dbReference type="SUPFAM" id="SSF48452">
    <property type="entry name" value="TPR-like"/>
    <property type="match status" value="1"/>
</dbReference>
<proteinExistence type="predicted"/>
<dbReference type="AlphaFoldDB" id="A0A2S9XES6"/>
<dbReference type="EMBL" id="PVNK01000244">
    <property type="protein sequence ID" value="PRP91347.1"/>
    <property type="molecule type" value="Genomic_DNA"/>
</dbReference>
<dbReference type="InterPro" id="IPR011990">
    <property type="entry name" value="TPR-like_helical_dom_sf"/>
</dbReference>
<evidence type="ECO:0000313" key="2">
    <source>
        <dbReference type="Proteomes" id="UP000237968"/>
    </source>
</evidence>
<name>A0A2S9XES6_9BACT</name>
<dbReference type="Proteomes" id="UP000237968">
    <property type="component" value="Unassembled WGS sequence"/>
</dbReference>
<protein>
    <recommendedName>
        <fullName evidence="3">Tetratricopeptide repeat protein</fullName>
    </recommendedName>
</protein>
<accession>A0A2S9XES6</accession>
<keyword evidence="2" id="KW-1185">Reference proteome</keyword>